<keyword evidence="1" id="KW-1133">Transmembrane helix</keyword>
<organism evidence="2 4">
    <name type="scientific">Medicago truncatula</name>
    <name type="common">Barrel medic</name>
    <name type="synonym">Medicago tribuloides</name>
    <dbReference type="NCBI Taxonomy" id="3880"/>
    <lineage>
        <taxon>Eukaryota</taxon>
        <taxon>Viridiplantae</taxon>
        <taxon>Streptophyta</taxon>
        <taxon>Embryophyta</taxon>
        <taxon>Tracheophyta</taxon>
        <taxon>Spermatophyta</taxon>
        <taxon>Magnoliopsida</taxon>
        <taxon>eudicotyledons</taxon>
        <taxon>Gunneridae</taxon>
        <taxon>Pentapetalae</taxon>
        <taxon>rosids</taxon>
        <taxon>fabids</taxon>
        <taxon>Fabales</taxon>
        <taxon>Fabaceae</taxon>
        <taxon>Papilionoideae</taxon>
        <taxon>50 kb inversion clade</taxon>
        <taxon>NPAAA clade</taxon>
        <taxon>Hologalegina</taxon>
        <taxon>IRL clade</taxon>
        <taxon>Trifolieae</taxon>
        <taxon>Medicago</taxon>
    </lineage>
</organism>
<protein>
    <submittedName>
        <fullName evidence="2">Transmembrane protein, putative</fullName>
    </submittedName>
</protein>
<dbReference type="EnsemblPlants" id="AES72951">
    <property type="protein sequence ID" value="AES72951"/>
    <property type="gene ID" value="MTR_3g098080"/>
</dbReference>
<proteinExistence type="predicted"/>
<accession>G7J2N6</accession>
<dbReference type="PaxDb" id="3880-AES72951"/>
<keyword evidence="4" id="KW-1185">Reference proteome</keyword>
<feature type="transmembrane region" description="Helical" evidence="1">
    <location>
        <begin position="24"/>
        <end position="44"/>
    </location>
</feature>
<dbReference type="HOGENOM" id="CLU_3109413_0_0_1"/>
<reference evidence="2 4" key="1">
    <citation type="journal article" date="2011" name="Nature">
        <title>The Medicago genome provides insight into the evolution of rhizobial symbioses.</title>
        <authorList>
            <person name="Young N.D."/>
            <person name="Debelle F."/>
            <person name="Oldroyd G.E."/>
            <person name="Geurts R."/>
            <person name="Cannon S.B."/>
            <person name="Udvardi M.K."/>
            <person name="Benedito V.A."/>
            <person name="Mayer K.F."/>
            <person name="Gouzy J."/>
            <person name="Schoof H."/>
            <person name="Van de Peer Y."/>
            <person name="Proost S."/>
            <person name="Cook D.R."/>
            <person name="Meyers B.C."/>
            <person name="Spannagl M."/>
            <person name="Cheung F."/>
            <person name="De Mita S."/>
            <person name="Krishnakumar V."/>
            <person name="Gundlach H."/>
            <person name="Zhou S."/>
            <person name="Mudge J."/>
            <person name="Bharti A.K."/>
            <person name="Murray J.D."/>
            <person name="Naoumkina M.A."/>
            <person name="Rosen B."/>
            <person name="Silverstein K.A."/>
            <person name="Tang H."/>
            <person name="Rombauts S."/>
            <person name="Zhao P.X."/>
            <person name="Zhou P."/>
            <person name="Barbe V."/>
            <person name="Bardou P."/>
            <person name="Bechner M."/>
            <person name="Bellec A."/>
            <person name="Berger A."/>
            <person name="Berges H."/>
            <person name="Bidwell S."/>
            <person name="Bisseling T."/>
            <person name="Choisne N."/>
            <person name="Couloux A."/>
            <person name="Denny R."/>
            <person name="Deshpande S."/>
            <person name="Dai X."/>
            <person name="Doyle J.J."/>
            <person name="Dudez A.M."/>
            <person name="Farmer A.D."/>
            <person name="Fouteau S."/>
            <person name="Franken C."/>
            <person name="Gibelin C."/>
            <person name="Gish J."/>
            <person name="Goldstein S."/>
            <person name="Gonzalez A.J."/>
            <person name="Green P.J."/>
            <person name="Hallab A."/>
            <person name="Hartog M."/>
            <person name="Hua A."/>
            <person name="Humphray S.J."/>
            <person name="Jeong D.H."/>
            <person name="Jing Y."/>
            <person name="Jocker A."/>
            <person name="Kenton S.M."/>
            <person name="Kim D.J."/>
            <person name="Klee K."/>
            <person name="Lai H."/>
            <person name="Lang C."/>
            <person name="Lin S."/>
            <person name="Macmil S.L."/>
            <person name="Magdelenat G."/>
            <person name="Matthews L."/>
            <person name="McCorrison J."/>
            <person name="Monaghan E.L."/>
            <person name="Mun J.H."/>
            <person name="Najar F.Z."/>
            <person name="Nicholson C."/>
            <person name="Noirot C."/>
            <person name="O'Bleness M."/>
            <person name="Paule C.R."/>
            <person name="Poulain J."/>
            <person name="Prion F."/>
            <person name="Qin B."/>
            <person name="Qu C."/>
            <person name="Retzel E.F."/>
            <person name="Riddle C."/>
            <person name="Sallet E."/>
            <person name="Samain S."/>
            <person name="Samson N."/>
            <person name="Sanders I."/>
            <person name="Saurat O."/>
            <person name="Scarpelli C."/>
            <person name="Schiex T."/>
            <person name="Segurens B."/>
            <person name="Severin A.J."/>
            <person name="Sherrier D.J."/>
            <person name="Shi R."/>
            <person name="Sims S."/>
            <person name="Singer S.R."/>
            <person name="Sinharoy S."/>
            <person name="Sterck L."/>
            <person name="Viollet A."/>
            <person name="Wang B.B."/>
            <person name="Wang K."/>
            <person name="Wang M."/>
            <person name="Wang X."/>
            <person name="Warfsmann J."/>
            <person name="Weissenbach J."/>
            <person name="White D.D."/>
            <person name="White J.D."/>
            <person name="Wiley G.B."/>
            <person name="Wincker P."/>
            <person name="Xing Y."/>
            <person name="Yang L."/>
            <person name="Yao Z."/>
            <person name="Ying F."/>
            <person name="Zhai J."/>
            <person name="Zhou L."/>
            <person name="Zuber A."/>
            <person name="Denarie J."/>
            <person name="Dixon R.A."/>
            <person name="May G.D."/>
            <person name="Schwartz D.C."/>
            <person name="Rogers J."/>
            <person name="Quetier F."/>
            <person name="Town C.D."/>
            <person name="Roe B.A."/>
        </authorList>
    </citation>
    <scope>NUCLEOTIDE SEQUENCE [LARGE SCALE GENOMIC DNA]</scope>
    <source>
        <strain evidence="2">A17</strain>
        <strain evidence="3 4">cv. Jemalong A17</strain>
    </source>
</reference>
<reference evidence="3" key="3">
    <citation type="submission" date="2015-04" db="UniProtKB">
        <authorList>
            <consortium name="EnsemblPlants"/>
        </authorList>
    </citation>
    <scope>IDENTIFICATION</scope>
    <source>
        <strain evidence="3">cv. Jemalong A17</strain>
    </source>
</reference>
<dbReference type="AlphaFoldDB" id="G7J2N6"/>
<keyword evidence="1 2" id="KW-0812">Transmembrane</keyword>
<evidence type="ECO:0000313" key="3">
    <source>
        <dbReference type="EnsemblPlants" id="AES72951"/>
    </source>
</evidence>
<reference evidence="2 4" key="2">
    <citation type="journal article" date="2014" name="BMC Genomics">
        <title>An improved genome release (version Mt4.0) for the model legume Medicago truncatula.</title>
        <authorList>
            <person name="Tang H."/>
            <person name="Krishnakumar V."/>
            <person name="Bidwell S."/>
            <person name="Rosen B."/>
            <person name="Chan A."/>
            <person name="Zhou S."/>
            <person name="Gentzbittel L."/>
            <person name="Childs K.L."/>
            <person name="Yandell M."/>
            <person name="Gundlach H."/>
            <person name="Mayer K.F."/>
            <person name="Schwartz D.C."/>
            <person name="Town C.D."/>
        </authorList>
    </citation>
    <scope>GENOME REANNOTATION</scope>
    <source>
        <strain evidence="3 4">cv. Jemalong A17</strain>
    </source>
</reference>
<dbReference type="Proteomes" id="UP000002051">
    <property type="component" value="Chromosome 3"/>
</dbReference>
<dbReference type="EMBL" id="CM001219">
    <property type="protein sequence ID" value="AES72951.1"/>
    <property type="molecule type" value="Genomic_DNA"/>
</dbReference>
<gene>
    <name evidence="2" type="ordered locus">MTR_3g098080</name>
</gene>
<keyword evidence="1" id="KW-0472">Membrane</keyword>
<evidence type="ECO:0000313" key="2">
    <source>
        <dbReference type="EMBL" id="AES72951.1"/>
    </source>
</evidence>
<evidence type="ECO:0000256" key="1">
    <source>
        <dbReference type="SAM" id="Phobius"/>
    </source>
</evidence>
<sequence length="51" mass="5786">MSNLKRKETGWSYTGWSYARRKKIILLSLPLSPPFSLTLSFPLLSSLSLSL</sequence>
<evidence type="ECO:0000313" key="4">
    <source>
        <dbReference type="Proteomes" id="UP000002051"/>
    </source>
</evidence>
<name>G7J2N6_MEDTR</name>